<dbReference type="Proteomes" id="UP000054279">
    <property type="component" value="Unassembled WGS sequence"/>
</dbReference>
<dbReference type="PANTHER" id="PTHR38699:SF1">
    <property type="entry name" value="MITOPHAGY RECEPTOR ATG43"/>
    <property type="match status" value="1"/>
</dbReference>
<evidence type="ECO:0000313" key="3">
    <source>
        <dbReference type="Proteomes" id="UP000054279"/>
    </source>
</evidence>
<accession>A0A0C9VBZ4</accession>
<dbReference type="AlphaFoldDB" id="A0A0C9VBZ4"/>
<dbReference type="PANTHER" id="PTHR38699">
    <property type="entry name" value="CHROMOSOME 1, WHOLE GENOME SHOTGUN SEQUENCE"/>
    <property type="match status" value="1"/>
</dbReference>
<dbReference type="OrthoDB" id="10257284at2759"/>
<dbReference type="GO" id="GO:0000423">
    <property type="term" value="P:mitophagy"/>
    <property type="evidence" value="ECO:0007669"/>
    <property type="project" value="InterPro"/>
</dbReference>
<proteinExistence type="predicted"/>
<gene>
    <name evidence="2" type="ORF">M422DRAFT_781194</name>
</gene>
<sequence length="194" mass="21343">MTSLDPSHLPTRAGHDPRSRGQAVQYNTIGTHDGRHKVTLPIPDLRFEQSYLRSLKRYVHFQEAAASSAGTGGVAAYKDEKKGKVELGGELARVEEANMYGVPMRIEWGWVVYITARDQVLSPFIQGAALLAATAYLRPFLRSIGSYVRSSISNTLHQIFPPLTPHVKRGVQWAGNQFKDMGVSGVQANLALAK</sequence>
<evidence type="ECO:0000313" key="2">
    <source>
        <dbReference type="EMBL" id="KIJ39087.1"/>
    </source>
</evidence>
<name>A0A0C9VBZ4_SPHS4</name>
<dbReference type="HOGENOM" id="CLU_120123_0_0_1"/>
<dbReference type="GO" id="GO:0140580">
    <property type="term" value="F:mitochondrion autophagosome adaptor activity"/>
    <property type="evidence" value="ECO:0007669"/>
    <property type="project" value="InterPro"/>
</dbReference>
<organism evidence="2 3">
    <name type="scientific">Sphaerobolus stellatus (strain SS14)</name>
    <dbReference type="NCBI Taxonomy" id="990650"/>
    <lineage>
        <taxon>Eukaryota</taxon>
        <taxon>Fungi</taxon>
        <taxon>Dikarya</taxon>
        <taxon>Basidiomycota</taxon>
        <taxon>Agaricomycotina</taxon>
        <taxon>Agaricomycetes</taxon>
        <taxon>Phallomycetidae</taxon>
        <taxon>Geastrales</taxon>
        <taxon>Sphaerobolaceae</taxon>
        <taxon>Sphaerobolus</taxon>
    </lineage>
</organism>
<keyword evidence="3" id="KW-1185">Reference proteome</keyword>
<evidence type="ECO:0000256" key="1">
    <source>
        <dbReference type="SAM" id="MobiDB-lite"/>
    </source>
</evidence>
<dbReference type="InterPro" id="IPR013898">
    <property type="entry name" value="Atg43"/>
</dbReference>
<dbReference type="Pfam" id="PF08589">
    <property type="entry name" value="ATG43"/>
    <property type="match status" value="1"/>
</dbReference>
<protein>
    <submittedName>
        <fullName evidence="2">Uncharacterized protein</fullName>
    </submittedName>
</protein>
<feature type="region of interest" description="Disordered" evidence="1">
    <location>
        <begin position="1"/>
        <end position="22"/>
    </location>
</feature>
<reference evidence="2 3" key="1">
    <citation type="submission" date="2014-06" db="EMBL/GenBank/DDBJ databases">
        <title>Evolutionary Origins and Diversification of the Mycorrhizal Mutualists.</title>
        <authorList>
            <consortium name="DOE Joint Genome Institute"/>
            <consortium name="Mycorrhizal Genomics Consortium"/>
            <person name="Kohler A."/>
            <person name="Kuo A."/>
            <person name="Nagy L.G."/>
            <person name="Floudas D."/>
            <person name="Copeland A."/>
            <person name="Barry K.W."/>
            <person name="Cichocki N."/>
            <person name="Veneault-Fourrey C."/>
            <person name="LaButti K."/>
            <person name="Lindquist E.A."/>
            <person name="Lipzen A."/>
            <person name="Lundell T."/>
            <person name="Morin E."/>
            <person name="Murat C."/>
            <person name="Riley R."/>
            <person name="Ohm R."/>
            <person name="Sun H."/>
            <person name="Tunlid A."/>
            <person name="Henrissat B."/>
            <person name="Grigoriev I.V."/>
            <person name="Hibbett D.S."/>
            <person name="Martin F."/>
        </authorList>
    </citation>
    <scope>NUCLEOTIDE SEQUENCE [LARGE SCALE GENOMIC DNA]</scope>
    <source>
        <strain evidence="2 3">SS14</strain>
    </source>
</reference>
<dbReference type="EMBL" id="KN837155">
    <property type="protein sequence ID" value="KIJ39087.1"/>
    <property type="molecule type" value="Genomic_DNA"/>
</dbReference>